<dbReference type="InterPro" id="IPR006140">
    <property type="entry name" value="D-isomer_DH_NAD-bd"/>
</dbReference>
<dbReference type="EMBL" id="BJVC01000003">
    <property type="protein sequence ID" value="GEL02488.1"/>
    <property type="molecule type" value="Genomic_DNA"/>
</dbReference>
<organism evidence="4 5">
    <name type="scientific">Swaminathania salitolerans</name>
    <dbReference type="NCBI Taxonomy" id="182838"/>
    <lineage>
        <taxon>Bacteria</taxon>
        <taxon>Pseudomonadati</taxon>
        <taxon>Pseudomonadota</taxon>
        <taxon>Alphaproteobacteria</taxon>
        <taxon>Acetobacterales</taxon>
        <taxon>Acetobacteraceae</taxon>
        <taxon>Swaminathania</taxon>
    </lineage>
</organism>
<gene>
    <name evidence="4" type="ORF">SSA02_16510</name>
</gene>
<dbReference type="PANTHER" id="PTHR43333">
    <property type="entry name" value="2-HACID_DH_C DOMAIN-CONTAINING PROTEIN"/>
    <property type="match status" value="1"/>
</dbReference>
<dbReference type="OrthoDB" id="9787219at2"/>
<dbReference type="PANTHER" id="PTHR43333:SF1">
    <property type="entry name" value="D-ISOMER SPECIFIC 2-HYDROXYACID DEHYDROGENASE NAD-BINDING DOMAIN-CONTAINING PROTEIN"/>
    <property type="match status" value="1"/>
</dbReference>
<evidence type="ECO:0000313" key="4">
    <source>
        <dbReference type="EMBL" id="GEL02488.1"/>
    </source>
</evidence>
<dbReference type="AlphaFoldDB" id="A0A511BWV5"/>
<accession>A0A511BWV5</accession>
<proteinExistence type="predicted"/>
<dbReference type="Proteomes" id="UP000321405">
    <property type="component" value="Unassembled WGS sequence"/>
</dbReference>
<dbReference type="Pfam" id="PF02826">
    <property type="entry name" value="2-Hacid_dh_C"/>
    <property type="match status" value="1"/>
</dbReference>
<dbReference type="RefSeq" id="WP_147093569.1">
    <property type="nucleotide sequence ID" value="NZ_BJVC01000003.1"/>
</dbReference>
<dbReference type="CDD" id="cd12164">
    <property type="entry name" value="GDH_like_2"/>
    <property type="match status" value="1"/>
</dbReference>
<dbReference type="GO" id="GO:0051287">
    <property type="term" value="F:NAD binding"/>
    <property type="evidence" value="ECO:0007669"/>
    <property type="project" value="InterPro"/>
</dbReference>
<dbReference type="Gene3D" id="3.40.50.720">
    <property type="entry name" value="NAD(P)-binding Rossmann-like Domain"/>
    <property type="match status" value="2"/>
</dbReference>
<keyword evidence="1" id="KW-0560">Oxidoreductase</keyword>
<comment type="caution">
    <text evidence="4">The sequence shown here is derived from an EMBL/GenBank/DDBJ whole genome shotgun (WGS) entry which is preliminary data.</text>
</comment>
<keyword evidence="5" id="KW-1185">Reference proteome</keyword>
<dbReference type="GO" id="GO:0016491">
    <property type="term" value="F:oxidoreductase activity"/>
    <property type="evidence" value="ECO:0007669"/>
    <property type="project" value="UniProtKB-KW"/>
</dbReference>
<reference evidence="4 5" key="1">
    <citation type="submission" date="2019-07" db="EMBL/GenBank/DDBJ databases">
        <title>Whole genome shotgun sequence of Swaminathania salitolerans NBRC 104436.</title>
        <authorList>
            <person name="Hosoyama A."/>
            <person name="Uohara A."/>
            <person name="Ohji S."/>
            <person name="Ichikawa N."/>
        </authorList>
    </citation>
    <scope>NUCLEOTIDE SEQUENCE [LARGE SCALE GENOMIC DNA]</scope>
    <source>
        <strain evidence="4 5">NBRC 104436</strain>
    </source>
</reference>
<sequence>MTPRLTISADGPEAFEGWRQAFAACAPDIETVSWFDPATQREAAHYALVWEVSDADLGALSRMRGILCTGAGVNHLVSRPGFPDHVPLIRMGGDDTGILMADYVLWAAISLLRDARGWALQQAARVWSRNLVSRTSRETEVTVLGYGQIGSVVAQHLAKAGFSVTAWRRSGEGGKDGPVHLCTGDAALSARLEKTDLLVNLLPSTSRTRHILDRALLGRMKPGAGLINVGRGDHLVEADLIALLDEGRLGGAVLDVTAEEPLPANAPLWEHPRIILTPHVASEASRRAQVLYLADVIRQLERGERPALLFDRERGY</sequence>
<feature type="domain" description="D-isomer specific 2-hydroxyacid dehydrogenase NAD-binding" evidence="3">
    <location>
        <begin position="106"/>
        <end position="281"/>
    </location>
</feature>
<keyword evidence="4" id="KW-0670">Pyruvate</keyword>
<evidence type="ECO:0000259" key="3">
    <source>
        <dbReference type="Pfam" id="PF02826"/>
    </source>
</evidence>
<evidence type="ECO:0000256" key="1">
    <source>
        <dbReference type="ARBA" id="ARBA00023002"/>
    </source>
</evidence>
<name>A0A511BWV5_9PROT</name>
<dbReference type="SUPFAM" id="SSF51735">
    <property type="entry name" value="NAD(P)-binding Rossmann-fold domains"/>
    <property type="match status" value="1"/>
</dbReference>
<dbReference type="InterPro" id="IPR036291">
    <property type="entry name" value="NAD(P)-bd_dom_sf"/>
</dbReference>
<protein>
    <submittedName>
        <fullName evidence="4">Glyoxylate/hydroxypyruvate reductase A</fullName>
    </submittedName>
</protein>
<keyword evidence="2" id="KW-0520">NAD</keyword>
<evidence type="ECO:0000256" key="2">
    <source>
        <dbReference type="ARBA" id="ARBA00023027"/>
    </source>
</evidence>
<evidence type="ECO:0000313" key="5">
    <source>
        <dbReference type="Proteomes" id="UP000321405"/>
    </source>
</evidence>